<evidence type="ECO:0000313" key="7">
    <source>
        <dbReference type="Proteomes" id="UP000218151"/>
    </source>
</evidence>
<feature type="domain" description="Peptidase M16 N-terminal" evidence="4">
    <location>
        <begin position="536"/>
        <end position="642"/>
    </location>
</feature>
<evidence type="ECO:0000256" key="3">
    <source>
        <dbReference type="SAM" id="SignalP"/>
    </source>
</evidence>
<keyword evidence="7" id="KW-1185">Reference proteome</keyword>
<evidence type="ECO:0000259" key="4">
    <source>
        <dbReference type="Pfam" id="PF00675"/>
    </source>
</evidence>
<dbReference type="PANTHER" id="PTHR11851">
    <property type="entry name" value="METALLOPROTEASE"/>
    <property type="match status" value="1"/>
</dbReference>
<dbReference type="GO" id="GO:0046872">
    <property type="term" value="F:metal ion binding"/>
    <property type="evidence" value="ECO:0007669"/>
    <property type="project" value="InterPro"/>
</dbReference>
<keyword evidence="2" id="KW-0482">Metalloprotease</keyword>
<dbReference type="Pfam" id="PF00675">
    <property type="entry name" value="Peptidase_M16"/>
    <property type="match status" value="2"/>
</dbReference>
<sequence length="960" mass="102698">MQIKTLALAGVPFVALHAPAYAQTAQNPPPSPQAAIAPAVPVSQLVRQVDIPYRQFTLPNGLRVVVHEDRKAPVVAVSVWYDVGSKHEPKGKTGFAHLFEHLMFNGSENAPGEFFEPLKEVGATDYNGTTYFDRTNYFQTVPTAALERALFLESDRMGYLLGAVTQAKLDEQRGVVQNEKRQNDNNPYGLVQYKLLEGLFPAGHPYGHSTIGSMADLDAASLDTVKDWFRDHYGPNNAVLVLAGDIDLATARPLVEEYFGAIKRGPESKAPPAPIPTLPAPKKDVMQDNVAATLLLRSWVVPGLNDEDSAALEVAAGVLGGLSSSRLDNALVRREKLAVQVGANNADFAQLGQFTIQTVVRPGVDAAVVEKRLDEILADFIRTGPTADEVNRFVTTTVAGRIDGLESVGGFGGKAVALAEGALYSNDPGFYKRRLQALSRQTPESVRAAMRKWLTRPVYALNVVPGKRPAYEEAKRAAADPVKAAPDTPFQGTRGPLPPVGEVAGLNFPAVQRTRLGNGIEVVYAQRTAVPVTEAVVSFDAGVAADVPGKLGTQGMTLAVMDEGGTTNLDSIRLAEAKERLGAGIGTGGSNDRTTFSLEVPSANLQPGMALLADVVRNPAFREEELGRLKNQALAGIQQELTSPQALAGRVLPPLLYGPQSPYAKAQGLGDPKAVAALTRADLVAFQQAWLRPEKAKIFVVSDRPLAEITQLLEQRFGDWRGVGAAGTKSFGRSQPSAPKIVLVDRPDSPQSLIVAGLPTQLRGTQDLLAYQTANDALGGSFLSRVNTNLRETKGWSYGVRGSFNQAEYAAPYVLSAPVQADKTGPSIAELRTDVRDFVSTKPITQAEFDRAITGAIRALSGNFETSDAVLGAMQSNDLYKRPDNYYATITQKYRGFTRDQLADAMRRVIDPNRFVWVVVGSAAQVRPQLDSLGLPVEVVPAAAVAGGAAPAPATPAATK</sequence>
<dbReference type="AlphaFoldDB" id="A0A2A2SDA1"/>
<accession>A0A2A2SDA1</accession>
<evidence type="ECO:0000313" key="6">
    <source>
        <dbReference type="EMBL" id="PAX07193.1"/>
    </source>
</evidence>
<feature type="domain" description="Peptidase M16 N-terminal" evidence="4">
    <location>
        <begin position="63"/>
        <end position="197"/>
    </location>
</feature>
<feature type="domain" description="Peptidase M16 C-terminal" evidence="5">
    <location>
        <begin position="678"/>
        <end position="854"/>
    </location>
</feature>
<reference evidence="7" key="1">
    <citation type="submission" date="2017-09" db="EMBL/GenBank/DDBJ databases">
        <authorList>
            <person name="Feng G."/>
            <person name="Zhu H."/>
        </authorList>
    </citation>
    <scope>NUCLEOTIDE SEQUENCE [LARGE SCALE GENOMIC DNA]</scope>
    <source>
        <strain evidence="7">1PNM-20</strain>
    </source>
</reference>
<name>A0A2A2SDA1_9SPHN</name>
<feature type="signal peptide" evidence="3">
    <location>
        <begin position="1"/>
        <end position="22"/>
    </location>
</feature>
<dbReference type="Proteomes" id="UP000218151">
    <property type="component" value="Unassembled WGS sequence"/>
</dbReference>
<dbReference type="InterPro" id="IPR011249">
    <property type="entry name" value="Metalloenz_LuxS/M16"/>
</dbReference>
<dbReference type="InterPro" id="IPR050361">
    <property type="entry name" value="MPP/UQCRC_Complex"/>
</dbReference>
<organism evidence="6 7">
    <name type="scientific">Sphingomonas lenta</name>
    <dbReference type="NCBI Taxonomy" id="1141887"/>
    <lineage>
        <taxon>Bacteria</taxon>
        <taxon>Pseudomonadati</taxon>
        <taxon>Pseudomonadota</taxon>
        <taxon>Alphaproteobacteria</taxon>
        <taxon>Sphingomonadales</taxon>
        <taxon>Sphingomonadaceae</taxon>
        <taxon>Sphingomonas</taxon>
    </lineage>
</organism>
<dbReference type="InterPro" id="IPR007863">
    <property type="entry name" value="Peptidase_M16_C"/>
</dbReference>
<evidence type="ECO:0000256" key="1">
    <source>
        <dbReference type="ARBA" id="ARBA00007261"/>
    </source>
</evidence>
<evidence type="ECO:0000256" key="2">
    <source>
        <dbReference type="ARBA" id="ARBA00023049"/>
    </source>
</evidence>
<gene>
    <name evidence="6" type="ORF">CKY28_14245</name>
</gene>
<evidence type="ECO:0000259" key="5">
    <source>
        <dbReference type="Pfam" id="PF05193"/>
    </source>
</evidence>
<dbReference type="EMBL" id="NSLI01000004">
    <property type="protein sequence ID" value="PAX07193.1"/>
    <property type="molecule type" value="Genomic_DNA"/>
</dbReference>
<dbReference type="OrthoDB" id="9811314at2"/>
<keyword evidence="3" id="KW-0732">Signal</keyword>
<keyword evidence="2" id="KW-0645">Protease</keyword>
<dbReference type="PANTHER" id="PTHR11851:SF49">
    <property type="entry name" value="MITOCHONDRIAL-PROCESSING PEPTIDASE SUBUNIT ALPHA"/>
    <property type="match status" value="1"/>
</dbReference>
<comment type="caution">
    <text evidence="6">The sequence shown here is derived from an EMBL/GenBank/DDBJ whole genome shotgun (WGS) entry which is preliminary data.</text>
</comment>
<dbReference type="InterPro" id="IPR011765">
    <property type="entry name" value="Pept_M16_N"/>
</dbReference>
<proteinExistence type="inferred from homology"/>
<keyword evidence="2" id="KW-0378">Hydrolase</keyword>
<feature type="domain" description="Peptidase M16 C-terminal" evidence="5">
    <location>
        <begin position="221"/>
        <end position="392"/>
    </location>
</feature>
<protein>
    <submittedName>
        <fullName evidence="6">Peptidase M16</fullName>
    </submittedName>
</protein>
<dbReference type="SUPFAM" id="SSF63411">
    <property type="entry name" value="LuxS/MPP-like metallohydrolase"/>
    <property type="match status" value="4"/>
</dbReference>
<feature type="chain" id="PRO_5012946097" evidence="3">
    <location>
        <begin position="23"/>
        <end position="960"/>
    </location>
</feature>
<dbReference type="Pfam" id="PF05193">
    <property type="entry name" value="Peptidase_M16_C"/>
    <property type="match status" value="2"/>
</dbReference>
<dbReference type="RefSeq" id="WP_095999018.1">
    <property type="nucleotide sequence ID" value="NZ_NSLI01000004.1"/>
</dbReference>
<comment type="similarity">
    <text evidence="1">Belongs to the peptidase M16 family.</text>
</comment>
<dbReference type="Gene3D" id="3.30.830.10">
    <property type="entry name" value="Metalloenzyme, LuxS/M16 peptidase-like"/>
    <property type="match status" value="4"/>
</dbReference>